<sequence length="583" mass="65992">MYPIKDILAPSPPISLPLLQQFQHSAGGRLLLHLLKLTQIDALFKRNEALHGLDFVSALLQQLGITYTLDAKELSNLPASGSFIVVANHPYGALDGLLLLEILKQRRPDAKLMANDLLASIPNLAPVFLPVNPFDAKAKKNISGMRQALEHVQAGSPLGIFPAGEVSTWQMETQKIVDRPWSPSIGKLLAKANVPVVPIHFSGHNSLAFQLMSLVHPKLQTARLPAELLNKKGHHVQIRIGRQIKTQELLAIPKSELLAFVRAKTYSLAVLPVSRKAEAIEEPAIAPETDPQAIWQEIQQLPAHRKIVSHLQYDVFLARAAQIPQALREIGRLREITFRQVGEGTRQPLDLDQYDHHYQHLFLYDREARQIVGAYRVGRGKEIWKKQGKRGFYLHSLFKIKKELTPLLKQSLELGRSFVRPEYQRKNLPLLLLWKGLSLYLEQRPECKYLIGPVSISSYFSNLSQSLIVRFIKDHYFDHSLACFVKPRKAFKAKLQLTDHVHLLSQTQELQSLDILIKEIEPQHTGVPPLLKKYLMQNARIIGFNIDPLFSDSLDGFMVMNVNDLPNATQELFDRVDGHKQTS</sequence>
<gene>
    <name evidence="7" type="ORF">ACFQHR_06555</name>
</gene>
<keyword evidence="3" id="KW-0808">Transferase</keyword>
<reference evidence="8" key="1">
    <citation type="journal article" date="2019" name="Int. J. Syst. Evol. Microbiol.">
        <title>The Global Catalogue of Microorganisms (GCM) 10K type strain sequencing project: providing services to taxonomists for standard genome sequencing and annotation.</title>
        <authorList>
            <consortium name="The Broad Institute Genomics Platform"/>
            <consortium name="The Broad Institute Genome Sequencing Center for Infectious Disease"/>
            <person name="Wu L."/>
            <person name="Ma J."/>
        </authorList>
    </citation>
    <scope>NUCLEOTIDE SEQUENCE [LARGE SCALE GENOMIC DNA]</scope>
    <source>
        <strain evidence="8">CGMCC 4.7393</strain>
    </source>
</reference>
<keyword evidence="8" id="KW-1185">Reference proteome</keyword>
<dbReference type="CDD" id="cd07986">
    <property type="entry name" value="LPLAT_ACT14924-like"/>
    <property type="match status" value="1"/>
</dbReference>
<keyword evidence="5 7" id="KW-0012">Acyltransferase</keyword>
<dbReference type="SUPFAM" id="SSF69593">
    <property type="entry name" value="Glycerol-3-phosphate (1)-acyltransferase"/>
    <property type="match status" value="1"/>
</dbReference>
<dbReference type="SUPFAM" id="SSF55729">
    <property type="entry name" value="Acyl-CoA N-acyltransferases (Nat)"/>
    <property type="match status" value="1"/>
</dbReference>
<evidence type="ECO:0000256" key="4">
    <source>
        <dbReference type="ARBA" id="ARBA00023098"/>
    </source>
</evidence>
<feature type="domain" description="Phospholipid/glycerol acyltransferase" evidence="6">
    <location>
        <begin position="83"/>
        <end position="204"/>
    </location>
</feature>
<dbReference type="EMBL" id="JBHSYQ010000003">
    <property type="protein sequence ID" value="MFC6997278.1"/>
    <property type="molecule type" value="Genomic_DNA"/>
</dbReference>
<dbReference type="Pfam" id="PF19576">
    <property type="entry name" value="Acyltransf_2"/>
    <property type="match status" value="1"/>
</dbReference>
<evidence type="ECO:0000313" key="7">
    <source>
        <dbReference type="EMBL" id="MFC6997278.1"/>
    </source>
</evidence>
<evidence type="ECO:0000256" key="1">
    <source>
        <dbReference type="ARBA" id="ARBA00005189"/>
    </source>
</evidence>
<proteinExistence type="predicted"/>
<dbReference type="InterPro" id="IPR002123">
    <property type="entry name" value="Plipid/glycerol_acylTrfase"/>
</dbReference>
<comment type="caution">
    <text evidence="7">The sequence shown here is derived from an EMBL/GenBank/DDBJ whole genome shotgun (WGS) entry which is preliminary data.</text>
</comment>
<evidence type="ECO:0000256" key="2">
    <source>
        <dbReference type="ARBA" id="ARBA00022516"/>
    </source>
</evidence>
<keyword evidence="2" id="KW-0444">Lipid biosynthesis</keyword>
<dbReference type="PANTHER" id="PTHR37323">
    <property type="entry name" value="GCN5-RELATED N-ACETYLTRANSFERASE"/>
    <property type="match status" value="1"/>
</dbReference>
<name>A0ABW2DL11_9BACT</name>
<keyword evidence="4" id="KW-0443">Lipid metabolism</keyword>
<evidence type="ECO:0000256" key="5">
    <source>
        <dbReference type="ARBA" id="ARBA00023315"/>
    </source>
</evidence>
<accession>A0ABW2DL11</accession>
<organism evidence="7 8">
    <name type="scientific">Rufibacter roseus</name>
    <dbReference type="NCBI Taxonomy" id="1567108"/>
    <lineage>
        <taxon>Bacteria</taxon>
        <taxon>Pseudomonadati</taxon>
        <taxon>Bacteroidota</taxon>
        <taxon>Cytophagia</taxon>
        <taxon>Cytophagales</taxon>
        <taxon>Hymenobacteraceae</taxon>
        <taxon>Rufibacter</taxon>
    </lineage>
</organism>
<dbReference type="Pfam" id="PF13444">
    <property type="entry name" value="Acetyltransf_5"/>
    <property type="match status" value="1"/>
</dbReference>
<protein>
    <submittedName>
        <fullName evidence="7">Lysophospholipid acyltransferase family protein</fullName>
    </submittedName>
</protein>
<dbReference type="Proteomes" id="UP001596405">
    <property type="component" value="Unassembled WGS sequence"/>
</dbReference>
<dbReference type="InterPro" id="IPR016181">
    <property type="entry name" value="Acyl_CoA_acyltransferase"/>
</dbReference>
<evidence type="ECO:0000256" key="3">
    <source>
        <dbReference type="ARBA" id="ARBA00022679"/>
    </source>
</evidence>
<evidence type="ECO:0000313" key="8">
    <source>
        <dbReference type="Proteomes" id="UP001596405"/>
    </source>
</evidence>
<evidence type="ECO:0000259" key="6">
    <source>
        <dbReference type="SMART" id="SM00563"/>
    </source>
</evidence>
<dbReference type="InterPro" id="IPR052351">
    <property type="entry name" value="Ornithine_N-alpha-AT"/>
</dbReference>
<dbReference type="GO" id="GO:0016746">
    <property type="term" value="F:acyltransferase activity"/>
    <property type="evidence" value="ECO:0007669"/>
    <property type="project" value="UniProtKB-KW"/>
</dbReference>
<dbReference type="Gene3D" id="3.40.630.30">
    <property type="match status" value="1"/>
</dbReference>
<dbReference type="SMART" id="SM00563">
    <property type="entry name" value="PlsC"/>
    <property type="match status" value="1"/>
</dbReference>
<dbReference type="PANTHER" id="PTHR37323:SF1">
    <property type="entry name" value="L-ORNITHINE N(ALPHA)-ACYLTRANSFERASE"/>
    <property type="match status" value="1"/>
</dbReference>
<dbReference type="RefSeq" id="WP_066615477.1">
    <property type="nucleotide sequence ID" value="NZ_JBHSYQ010000003.1"/>
</dbReference>
<comment type="pathway">
    <text evidence="1">Lipid metabolism.</text>
</comment>
<dbReference type="InterPro" id="IPR045746">
    <property type="entry name" value="ACT14924-like_Acyltransf_dom"/>
</dbReference>